<keyword evidence="1" id="KW-0472">Membrane</keyword>
<proteinExistence type="predicted"/>
<feature type="transmembrane region" description="Helical" evidence="1">
    <location>
        <begin position="24"/>
        <end position="43"/>
    </location>
</feature>
<dbReference type="Proteomes" id="UP000234681">
    <property type="component" value="Chromosome 1"/>
</dbReference>
<reference evidence="3" key="1">
    <citation type="submission" date="2005-09" db="EMBL/GenBank/DDBJ databases">
        <authorList>
            <person name="Mural R.J."/>
            <person name="Li P.W."/>
            <person name="Adams M.D."/>
            <person name="Amanatides P.G."/>
            <person name="Baden-Tillson H."/>
            <person name="Barnstead M."/>
            <person name="Chin S.H."/>
            <person name="Dew I."/>
            <person name="Evans C.A."/>
            <person name="Ferriera S."/>
            <person name="Flanigan M."/>
            <person name="Fosler C."/>
            <person name="Glodek A."/>
            <person name="Gu Z."/>
            <person name="Holt R.A."/>
            <person name="Jennings D."/>
            <person name="Kraft C.L."/>
            <person name="Lu F."/>
            <person name="Nguyen T."/>
            <person name="Nusskern D.R."/>
            <person name="Pfannkoch C.M."/>
            <person name="Sitter C."/>
            <person name="Sutton G.G."/>
            <person name="Venter J.C."/>
            <person name="Wang Z."/>
            <person name="Woodage T."/>
            <person name="Zheng X.H."/>
            <person name="Zhong F."/>
        </authorList>
    </citation>
    <scope>NUCLEOTIDE SEQUENCE [LARGE SCALE GENOMIC DNA]</scope>
    <source>
        <strain>BN</strain>
        <strain evidence="3">Sprague-Dawley</strain>
    </source>
</reference>
<gene>
    <name evidence="2" type="ORF">rCG_24732</name>
</gene>
<dbReference type="AlphaFoldDB" id="A6JC15"/>
<sequence>MRTVLNCGSTRAGNKSGYMFAPDWIWWEIWCFMGFVFLSLNVTGQSPSS</sequence>
<evidence type="ECO:0000256" key="1">
    <source>
        <dbReference type="SAM" id="Phobius"/>
    </source>
</evidence>
<evidence type="ECO:0000313" key="3">
    <source>
        <dbReference type="Proteomes" id="UP000234681"/>
    </source>
</evidence>
<keyword evidence="1" id="KW-1133">Transmembrane helix</keyword>
<protein>
    <submittedName>
        <fullName evidence="2">RCG24732</fullName>
    </submittedName>
</protein>
<evidence type="ECO:0000313" key="2">
    <source>
        <dbReference type="EMBL" id="EDM08542.1"/>
    </source>
</evidence>
<dbReference type="EMBL" id="CH473980">
    <property type="protein sequence ID" value="EDM08542.1"/>
    <property type="molecule type" value="Genomic_DNA"/>
</dbReference>
<keyword evidence="1" id="KW-0812">Transmembrane</keyword>
<organism evidence="2 3">
    <name type="scientific">Rattus norvegicus</name>
    <name type="common">Rat</name>
    <dbReference type="NCBI Taxonomy" id="10116"/>
    <lineage>
        <taxon>Eukaryota</taxon>
        <taxon>Metazoa</taxon>
        <taxon>Chordata</taxon>
        <taxon>Craniata</taxon>
        <taxon>Vertebrata</taxon>
        <taxon>Euteleostomi</taxon>
        <taxon>Mammalia</taxon>
        <taxon>Eutheria</taxon>
        <taxon>Euarchontoglires</taxon>
        <taxon>Glires</taxon>
        <taxon>Rodentia</taxon>
        <taxon>Myomorpha</taxon>
        <taxon>Muroidea</taxon>
        <taxon>Muridae</taxon>
        <taxon>Murinae</taxon>
        <taxon>Rattus</taxon>
    </lineage>
</organism>
<name>A6JC15_RAT</name>
<accession>A6JC15</accession>